<gene>
    <name evidence="3" type="ORF">FNK824_LOCUS30795</name>
    <name evidence="2" type="ORF">SEV965_LOCUS22205</name>
</gene>
<dbReference type="Proteomes" id="UP000663874">
    <property type="component" value="Unassembled WGS sequence"/>
</dbReference>
<feature type="compositionally biased region" description="Basic and acidic residues" evidence="1">
    <location>
        <begin position="285"/>
        <end position="299"/>
    </location>
</feature>
<feature type="compositionally biased region" description="Polar residues" evidence="1">
    <location>
        <begin position="113"/>
        <end position="129"/>
    </location>
</feature>
<feature type="region of interest" description="Disordered" evidence="1">
    <location>
        <begin position="79"/>
        <end position="179"/>
    </location>
</feature>
<feature type="compositionally biased region" description="Basic and acidic residues" evidence="1">
    <location>
        <begin position="146"/>
        <end position="157"/>
    </location>
</feature>
<evidence type="ECO:0000256" key="1">
    <source>
        <dbReference type="SAM" id="MobiDB-lite"/>
    </source>
</evidence>
<accession>A0A814XWE3</accession>
<dbReference type="AlphaFoldDB" id="A0A814XWE3"/>
<feature type="region of interest" description="Disordered" evidence="1">
    <location>
        <begin position="192"/>
        <end position="252"/>
    </location>
</feature>
<feature type="compositionally biased region" description="Polar residues" evidence="1">
    <location>
        <begin position="217"/>
        <end position="235"/>
    </location>
</feature>
<evidence type="ECO:0000313" key="3">
    <source>
        <dbReference type="EMBL" id="CAF4089136.1"/>
    </source>
</evidence>
<comment type="caution">
    <text evidence="2">The sequence shown here is derived from an EMBL/GenBank/DDBJ whole genome shotgun (WGS) entry which is preliminary data.</text>
</comment>
<feature type="compositionally biased region" description="Polar residues" evidence="1">
    <location>
        <begin position="196"/>
        <end position="206"/>
    </location>
</feature>
<dbReference type="EMBL" id="CAJOBE010009621">
    <property type="protein sequence ID" value="CAF4089136.1"/>
    <property type="molecule type" value="Genomic_DNA"/>
</dbReference>
<protein>
    <submittedName>
        <fullName evidence="2">Uncharacterized protein</fullName>
    </submittedName>
</protein>
<dbReference type="Proteomes" id="UP000663889">
    <property type="component" value="Unassembled WGS sequence"/>
</dbReference>
<sequence length="514" mass="59495">MSSIIFQPLLHDPIGWKPSNSTYTDHYKWRKYRSRSKDKKISTYGQKYQRQLQKQQIKQCLLVPSNEEKINNSVIVVKKSEDNQEQPSSHRSTSSKSPVIIVEYRQRPATAYEDTNCQSKASQRSQSALPNIEERTRPLTAPETRQTPREEKEKRPIDPNNDNSRHWLTYPNPKTPDYINDIKKRLGQLKIPSTLGRPSSASNVSIQQQQQQQQQQTPQSNNRPLSASTQIQHKQQTNDDQHHFLTFNTRDTPDDLRATRYRIDKHRYNPSLDSYPPRPKTCPVRVHDTPKPITPKESENEQIQPMKNDVWIVEEEKPSNTLDVESPSILIQMVDCDGLPNEYVEALETANAAQETYLRNLKMNAERRPDNSVYRLSENKNDSLVTYPSQQQSTTMNNQLRQLARSSHNDFGVWVRNATDKERASAMKILHEVLNQPIVGYENQTKHKPVFKQAPAPPPIRTSSATRKLGRTRTQHQFPCEICEKLLIKRHVWDLSGSEKLTCPHHPQSIQVRA</sequence>
<feature type="region of interest" description="Disordered" evidence="1">
    <location>
        <begin position="449"/>
        <end position="472"/>
    </location>
</feature>
<proteinExistence type="predicted"/>
<dbReference type="EMBL" id="CAJNOU010001553">
    <property type="protein sequence ID" value="CAF1221370.1"/>
    <property type="molecule type" value="Genomic_DNA"/>
</dbReference>
<evidence type="ECO:0000313" key="4">
    <source>
        <dbReference type="Proteomes" id="UP000663889"/>
    </source>
</evidence>
<feature type="compositionally biased region" description="Low complexity" evidence="1">
    <location>
        <begin position="207"/>
        <end position="216"/>
    </location>
</feature>
<reference evidence="2" key="1">
    <citation type="submission" date="2021-02" db="EMBL/GenBank/DDBJ databases">
        <authorList>
            <person name="Nowell W R."/>
        </authorList>
    </citation>
    <scope>NUCLEOTIDE SEQUENCE</scope>
</reference>
<feature type="region of interest" description="Disordered" evidence="1">
    <location>
        <begin position="267"/>
        <end position="303"/>
    </location>
</feature>
<organism evidence="2 4">
    <name type="scientific">Rotaria sordida</name>
    <dbReference type="NCBI Taxonomy" id="392033"/>
    <lineage>
        <taxon>Eukaryota</taxon>
        <taxon>Metazoa</taxon>
        <taxon>Spiralia</taxon>
        <taxon>Gnathifera</taxon>
        <taxon>Rotifera</taxon>
        <taxon>Eurotatoria</taxon>
        <taxon>Bdelloidea</taxon>
        <taxon>Philodinida</taxon>
        <taxon>Philodinidae</taxon>
        <taxon>Rotaria</taxon>
    </lineage>
</organism>
<evidence type="ECO:0000313" key="2">
    <source>
        <dbReference type="EMBL" id="CAF1221370.1"/>
    </source>
</evidence>
<name>A0A814XWE3_9BILA</name>